<name>A0A316WCY6_9FLAO</name>
<dbReference type="EMBL" id="PPEG02000009">
    <property type="protein sequence ID" value="PWN58879.1"/>
    <property type="molecule type" value="Genomic_DNA"/>
</dbReference>
<comment type="caution">
    <text evidence="1">The sequence shown here is derived from an EMBL/GenBank/DDBJ whole genome shotgun (WGS) entry which is preliminary data.</text>
</comment>
<organism evidence="1 2">
    <name type="scientific">Chryseobacterium viscerum</name>
    <dbReference type="NCBI Taxonomy" id="1037377"/>
    <lineage>
        <taxon>Bacteria</taxon>
        <taxon>Pseudomonadati</taxon>
        <taxon>Bacteroidota</taxon>
        <taxon>Flavobacteriia</taxon>
        <taxon>Flavobacteriales</taxon>
        <taxon>Weeksellaceae</taxon>
        <taxon>Chryseobacterium group</taxon>
        <taxon>Chryseobacterium</taxon>
    </lineage>
</organism>
<evidence type="ECO:0000313" key="1">
    <source>
        <dbReference type="EMBL" id="PWN58879.1"/>
    </source>
</evidence>
<proteinExistence type="predicted"/>
<protein>
    <submittedName>
        <fullName evidence="1">Uncharacterized protein</fullName>
    </submittedName>
</protein>
<sequence>MEKEFRINEPCHVGRENMQDIPGGSFCGFCSKKVHDLTQKTNEEIKVLLQSNDSICGRIQAGRISTPDKKPVISYSLSDIPFSKVAGGIFLSVLLTSNIQAQKTKMDTLRSYDNLDGLIVYAPKPVDEPPYGSKGYYPKSNTTRNLKVKLLNNEKILNQNYFITILTPTKKFSSGYENYINIPSDDIKLKNIFVIEGPKGQNDEWNKNKYFLFVEDRQIKDDSPINLDLNKAKELHSNQKNNDFLYFLDGQKISREEYEENKNNIRSYFLTEAYAKELFEEYDVENGVIVSYRQ</sequence>
<evidence type="ECO:0000313" key="2">
    <source>
        <dbReference type="Proteomes" id="UP000236413"/>
    </source>
</evidence>
<dbReference type="AlphaFoldDB" id="A0A316WCY6"/>
<reference evidence="1 2" key="1">
    <citation type="submission" date="2018-04" db="EMBL/GenBank/DDBJ databases">
        <title>Chryseobacterium oncorhynchi 701B-08T from rainbow trout, and Chryseobacterium viscerum 687B-08T from diseased fish.</title>
        <authorList>
            <person name="Jeong J.-J."/>
            <person name="Lee Y.J."/>
            <person name="Pathiraja D."/>
            <person name="Park B."/>
            <person name="Choi I.-G."/>
            <person name="Kim K.D."/>
        </authorList>
    </citation>
    <scope>NUCLEOTIDE SEQUENCE [LARGE SCALE GENOMIC DNA]</scope>
    <source>
        <strain evidence="1 2">687B-08</strain>
    </source>
</reference>
<accession>A0A316WCY6</accession>
<dbReference type="RefSeq" id="WP_103231257.1">
    <property type="nucleotide sequence ID" value="NZ_PPEG02000009.1"/>
</dbReference>
<gene>
    <name evidence="1" type="ORF">C1634_019865</name>
</gene>
<dbReference type="Proteomes" id="UP000236413">
    <property type="component" value="Unassembled WGS sequence"/>
</dbReference>